<dbReference type="Pfam" id="PF00271">
    <property type="entry name" value="Helicase_C"/>
    <property type="match status" value="1"/>
</dbReference>
<dbReference type="Pfam" id="PF00270">
    <property type="entry name" value="DEAD"/>
    <property type="match status" value="1"/>
</dbReference>
<dbReference type="CDD" id="cd20335">
    <property type="entry name" value="BRcat_RBR"/>
    <property type="match status" value="1"/>
</dbReference>
<dbReference type="InterPro" id="IPR027417">
    <property type="entry name" value="P-loop_NTPase"/>
</dbReference>
<dbReference type="SMART" id="SM00847">
    <property type="entry name" value="HA2"/>
    <property type="match status" value="1"/>
</dbReference>
<keyword evidence="4" id="KW-0677">Repeat</keyword>
<dbReference type="InterPro" id="IPR056248">
    <property type="entry name" value="RBD_DEAH11/12"/>
</dbReference>
<dbReference type="SMART" id="SM00647">
    <property type="entry name" value="IBR"/>
    <property type="match status" value="2"/>
</dbReference>
<dbReference type="SMART" id="SM00487">
    <property type="entry name" value="DEXDc"/>
    <property type="match status" value="1"/>
</dbReference>
<dbReference type="Pfam" id="PF24475">
    <property type="entry name" value="RBD_DEAH11"/>
    <property type="match status" value="1"/>
</dbReference>
<dbReference type="InterPro" id="IPR017907">
    <property type="entry name" value="Znf_RING_CS"/>
</dbReference>
<dbReference type="PANTHER" id="PTHR18934">
    <property type="entry name" value="ATP-DEPENDENT RNA HELICASE"/>
    <property type="match status" value="1"/>
</dbReference>
<feature type="domain" description="Helicase ATP-binding" evidence="13">
    <location>
        <begin position="262"/>
        <end position="426"/>
    </location>
</feature>
<dbReference type="Pfam" id="PF24471">
    <property type="entry name" value="KH_DEAH11"/>
    <property type="match status" value="1"/>
</dbReference>
<evidence type="ECO:0000256" key="12">
    <source>
        <dbReference type="ARBA" id="ARBA00047984"/>
    </source>
</evidence>
<dbReference type="FunFam" id="1.20.120.1080:FF:000033">
    <property type="entry name" value="RBR-type E3 ubiquitin transferase"/>
    <property type="match status" value="1"/>
</dbReference>
<dbReference type="Pfam" id="PF07717">
    <property type="entry name" value="OB_NTP_bind"/>
    <property type="match status" value="1"/>
</dbReference>
<evidence type="ECO:0000259" key="14">
    <source>
        <dbReference type="PROSITE" id="PS51194"/>
    </source>
</evidence>
<dbReference type="InterPro" id="IPR056244">
    <property type="entry name" value="RRM_DEAH11/12"/>
</dbReference>
<dbReference type="InterPro" id="IPR007502">
    <property type="entry name" value="Helicase-assoc_dom"/>
</dbReference>
<evidence type="ECO:0000256" key="7">
    <source>
        <dbReference type="ARBA" id="ARBA00022786"/>
    </source>
</evidence>
<dbReference type="CDD" id="cd17917">
    <property type="entry name" value="DEXHc_RHA-like"/>
    <property type="match status" value="1"/>
</dbReference>
<evidence type="ECO:0000256" key="4">
    <source>
        <dbReference type="ARBA" id="ARBA00022737"/>
    </source>
</evidence>
<dbReference type="PROSITE" id="PS00028">
    <property type="entry name" value="ZINC_FINGER_C2H2_1"/>
    <property type="match status" value="1"/>
</dbReference>
<dbReference type="InterPro" id="IPR056246">
    <property type="entry name" value="KH_DEAH11/12_1st"/>
</dbReference>
<keyword evidence="17" id="KW-1185">Reference proteome</keyword>
<dbReference type="SMART" id="SM00490">
    <property type="entry name" value="HELICc"/>
    <property type="match status" value="1"/>
</dbReference>
<evidence type="ECO:0000256" key="11">
    <source>
        <dbReference type="ARBA" id="ARBA00022840"/>
    </source>
</evidence>
<keyword evidence="8" id="KW-0378">Hydrolase</keyword>
<dbReference type="InterPro" id="IPR013087">
    <property type="entry name" value="Znf_C2H2_type"/>
</dbReference>
<dbReference type="Pfam" id="PF24641">
    <property type="entry name" value="KH_DEAH11_2nd"/>
    <property type="match status" value="1"/>
</dbReference>
<dbReference type="GO" id="GO:0003723">
    <property type="term" value="F:RNA binding"/>
    <property type="evidence" value="ECO:0007669"/>
    <property type="project" value="TreeGrafter"/>
</dbReference>
<reference evidence="16" key="1">
    <citation type="submission" date="2024-03" db="EMBL/GenBank/DDBJ databases">
        <title>WGS assembly of Saponaria officinalis var. Norfolk2.</title>
        <authorList>
            <person name="Jenkins J."/>
            <person name="Shu S."/>
            <person name="Grimwood J."/>
            <person name="Barry K."/>
            <person name="Goodstein D."/>
            <person name="Schmutz J."/>
            <person name="Leebens-Mack J."/>
            <person name="Osbourn A."/>
        </authorList>
    </citation>
    <scope>NUCLEOTIDE SEQUENCE [LARGE SCALE GENOMIC DNA]</scope>
    <source>
        <strain evidence="16">JIC</strain>
    </source>
</reference>
<sequence>MYRMDYSRSAVNLRRPPDHYHHRLQQPKPPDRRPANFIVELCARDHGGGSRKAAVEALIKQCCVSAPDDCFVPYSGVVAGRMFFTAWNAALDAVVALWRTRFSGEHDFTPTLTPNIIVHSDVVELNLRLRPLFRERILMLKRGEAVTKWKSMLNEVRREIARLSDVLRKRHSITSFDDSWNVKLNLEKEKKIILQRIDEFECAMDCILRHIQGDQQDEDWASIPAFKFKDEVNWARVYGMILRECRRLDDGLPIYAVRREILRLVSSNQIMVLIGETGSGKSTQLVQFLADSGLAADGSVICTQPRKIAAISLEHRVQEESHGCYEDKYVKCLPYYSSAAQFKSNVIFMTDNCLLQHCMNDKNLKGVSCILVDEAHERSLNTDLLLALLKRLLPYRPDLRLIIMSATADATQLSKYFFGCKMFSVMGRKFYVDVKYVPRFAGASQSVTTSADTVAPYVSGTLEMVTDIHEKEQEGTILAFLASPMEVEWACEWFQASNAVPLALHGKLSREEQSRIFQDYPGKRKIIFSTNVAETSLTIPGVKFVVDSGMMKESRFEPGSGMNVLKVCWVSKSSAIQRAGRAGRTDKGCCYRLYSEEDFYLMSAQQEPEIRRVHLGVAVLKIVALGVKNVKEFDFIDSPSPDAIDMAVRNLIQLGAVTLKDGDLELTEDGRCLVKLGIEPRLGKMILSCFSARLGKEGLVLAALMANSSNIFCRVGNQSDKLKSDCLKVPFCHADGDLFTLLSVFKAWESVPVDRRNMWCWDNSINAKSMRRCHDTISELENCLKTELRVVVPSYWSWTPDAATVHHKNLKKAVLASLAENVAMFSGCDRLGYKVALTGQYVQLHPSCSLLMFNHKPDWVVFGEILSATCQYLVCVTAFNREFLSTLIPAPLFDPCEIEKQKLQLTMVSGVGKTILKKFCGKSNSSLLCHLSKIRGVCGDDRIRIEVDVDNNAVQLFSSACDVEKVLKHVEGALDCERRWLFSECMERCLYHGSPGVLPPVALFGAGAEIKHLELDKRCLTVDIFHPNVRAVDDKELMMFIESQASGICSVHKSGSHVLEIEDPEKWGSITFLNPDAAIKAADLNNVEFEGYKLRVNLSRATYGINRAFSFPVVRAKLFWPRRLSKGFGILKCDIHDVEFLVQDLSNLLIGKRYIRCEAGKRTPDSIVISGIDRLASETEILHALRSATSRRILDFFLVREDAVDNPPCHTCEEALFRELSAFMPKGSQNNFCRVRVLLPDPKHAFMKALVTFDGRLHLEAAKALEQIEGTILPGFQPWQKIECEQLFHTSVSCPSSIYSVIKRELDSMLARFNRQKGVNCTITENANRSIWVKITATATKTVAELRRPLEDLMKGRAISHASLTPDVLQLLFNRDGIVLMRSFEREMGVYILFDRRRLNVRIFAPSEKALSAEERFVESLLNLHERQHEIHLRGAGLPNDLMKEVVRRFGHDLHTLKDSVPDAELTLNTRRHIISICGSKEAKQKVEEIINEIAQASGQCRLEPNHAGETCPICFCEVEDKYQLESCNHVFCRSCLVDQCESSIRNKDGFPIRCLHEGCNVPIWLVDLKLLLTIDKLDELFESSMVAFVTSSCGAYRFCPSPDCPSVYKVADPDTAMDPRPFLCGACYAETCTSCHLEHHPNLSCDKYKEYKEDPDASLKEWSKGKEFVKKCPGCGYTIEKAEGCNHVECKCGRHLCWVCLEHFFSSEVCYSHLRSIHQGIS</sequence>
<dbReference type="InterPro" id="IPR014001">
    <property type="entry name" value="Helicase_ATP-bd"/>
</dbReference>
<dbReference type="InterPro" id="IPR002464">
    <property type="entry name" value="DNA/RNA_helicase_DEAH_CS"/>
</dbReference>
<dbReference type="PROSITE" id="PS00690">
    <property type="entry name" value="DEAH_ATP_HELICASE"/>
    <property type="match status" value="1"/>
</dbReference>
<evidence type="ECO:0000259" key="15">
    <source>
        <dbReference type="PROSITE" id="PS51873"/>
    </source>
</evidence>
<feature type="domain" description="Helicase C-terminal" evidence="14">
    <location>
        <begin position="464"/>
        <end position="631"/>
    </location>
</feature>
<keyword evidence="11" id="KW-0067">ATP-binding</keyword>
<keyword evidence="5" id="KW-0547">Nucleotide-binding</keyword>
<dbReference type="GO" id="GO:0003724">
    <property type="term" value="F:RNA helicase activity"/>
    <property type="evidence" value="ECO:0007669"/>
    <property type="project" value="UniProtKB-EC"/>
</dbReference>
<dbReference type="Gene3D" id="3.40.50.300">
    <property type="entry name" value="P-loop containing nucleotide triphosphate hydrolases"/>
    <property type="match status" value="2"/>
</dbReference>
<keyword evidence="2" id="KW-0808">Transferase</keyword>
<keyword evidence="6" id="KW-0863">Zinc-finger</keyword>
<keyword evidence="10" id="KW-0862">Zinc</keyword>
<accession>A0AAW1MXY5</accession>
<dbReference type="GO" id="GO:0005524">
    <property type="term" value="F:ATP binding"/>
    <property type="evidence" value="ECO:0007669"/>
    <property type="project" value="UniProtKB-KW"/>
</dbReference>
<dbReference type="Pfam" id="PF26200">
    <property type="entry name" value="Rcat_RNF216"/>
    <property type="match status" value="1"/>
</dbReference>
<evidence type="ECO:0000256" key="2">
    <source>
        <dbReference type="ARBA" id="ARBA00022679"/>
    </source>
</evidence>
<dbReference type="Proteomes" id="UP001443914">
    <property type="component" value="Unassembled WGS sequence"/>
</dbReference>
<protein>
    <recommendedName>
        <fullName evidence="1">RNA helicase</fullName>
        <ecNumber evidence="1">3.6.4.13</ecNumber>
    </recommendedName>
</protein>
<keyword evidence="7" id="KW-0833">Ubl conjugation pathway</keyword>
<evidence type="ECO:0000256" key="1">
    <source>
        <dbReference type="ARBA" id="ARBA00012552"/>
    </source>
</evidence>
<comment type="catalytic activity">
    <reaction evidence="12">
        <text>ATP + H2O = ADP + phosphate + H(+)</text>
        <dbReference type="Rhea" id="RHEA:13065"/>
        <dbReference type="ChEBI" id="CHEBI:15377"/>
        <dbReference type="ChEBI" id="CHEBI:15378"/>
        <dbReference type="ChEBI" id="CHEBI:30616"/>
        <dbReference type="ChEBI" id="CHEBI:43474"/>
        <dbReference type="ChEBI" id="CHEBI:456216"/>
        <dbReference type="EC" id="3.6.4.13"/>
    </reaction>
</comment>
<dbReference type="SUPFAM" id="SSF57850">
    <property type="entry name" value="RING/U-box"/>
    <property type="match status" value="2"/>
</dbReference>
<dbReference type="Gene3D" id="3.30.40.10">
    <property type="entry name" value="Zinc/RING finger domain, C3HC4 (zinc finger)"/>
    <property type="match status" value="1"/>
</dbReference>
<dbReference type="InterPro" id="IPR013083">
    <property type="entry name" value="Znf_RING/FYVE/PHD"/>
</dbReference>
<dbReference type="InterPro" id="IPR056245">
    <property type="entry name" value="KH_DEAH11/12"/>
</dbReference>
<dbReference type="Pfam" id="PF24638">
    <property type="entry name" value="KH_DEAH11_1st"/>
    <property type="match status" value="1"/>
</dbReference>
<dbReference type="PROSITE" id="PS00518">
    <property type="entry name" value="ZF_RING_1"/>
    <property type="match status" value="1"/>
</dbReference>
<evidence type="ECO:0000256" key="5">
    <source>
        <dbReference type="ARBA" id="ARBA00022741"/>
    </source>
</evidence>
<dbReference type="GO" id="GO:0016787">
    <property type="term" value="F:hydrolase activity"/>
    <property type="evidence" value="ECO:0007669"/>
    <property type="project" value="UniProtKB-KW"/>
</dbReference>
<dbReference type="InterPro" id="IPR001650">
    <property type="entry name" value="Helicase_C-like"/>
</dbReference>
<evidence type="ECO:0000313" key="17">
    <source>
        <dbReference type="Proteomes" id="UP001443914"/>
    </source>
</evidence>
<evidence type="ECO:0000256" key="3">
    <source>
        <dbReference type="ARBA" id="ARBA00022723"/>
    </source>
</evidence>
<keyword evidence="9" id="KW-0347">Helicase</keyword>
<dbReference type="EC" id="3.6.4.13" evidence="1"/>
<dbReference type="Gene3D" id="1.20.120.1750">
    <property type="match status" value="1"/>
</dbReference>
<dbReference type="EMBL" id="JBDFQZ010000002">
    <property type="protein sequence ID" value="KAK9749632.1"/>
    <property type="molecule type" value="Genomic_DNA"/>
</dbReference>
<feature type="domain" description="RING-type" evidence="15">
    <location>
        <begin position="1508"/>
        <end position="1723"/>
    </location>
</feature>
<comment type="caution">
    <text evidence="16">The sequence shown here is derived from an EMBL/GenBank/DDBJ whole genome shotgun (WGS) entry which is preliminary data.</text>
</comment>
<dbReference type="PROSITE" id="PS51192">
    <property type="entry name" value="HELICASE_ATP_BIND_1"/>
    <property type="match status" value="1"/>
</dbReference>
<dbReference type="InterPro" id="IPR044066">
    <property type="entry name" value="TRIAD_supradom"/>
</dbReference>
<dbReference type="SUPFAM" id="SSF52540">
    <property type="entry name" value="P-loop containing nucleoside triphosphate hydrolases"/>
    <property type="match status" value="1"/>
</dbReference>
<dbReference type="PROSITE" id="PS51194">
    <property type="entry name" value="HELICASE_CTER"/>
    <property type="match status" value="1"/>
</dbReference>
<keyword evidence="3" id="KW-0479">Metal-binding</keyword>
<evidence type="ECO:0000256" key="10">
    <source>
        <dbReference type="ARBA" id="ARBA00022833"/>
    </source>
</evidence>
<dbReference type="PANTHER" id="PTHR18934:SF81">
    <property type="entry name" value="ATP-DEPENDENT RNA HELICASE DEAH11, CHLOROPLASTIC-RELATED"/>
    <property type="match status" value="1"/>
</dbReference>
<dbReference type="Pfam" id="PF24637">
    <property type="entry name" value="RRM_DEAH11"/>
    <property type="match status" value="1"/>
</dbReference>
<name>A0AAW1MXY5_SAPOF</name>
<dbReference type="FunFam" id="1.20.120.1750:FF:000020">
    <property type="entry name" value="ATP-dependent RNA helicase DEAH12 chloroplastic"/>
    <property type="match status" value="1"/>
</dbReference>
<evidence type="ECO:0000256" key="8">
    <source>
        <dbReference type="ARBA" id="ARBA00022801"/>
    </source>
</evidence>
<evidence type="ECO:0000256" key="9">
    <source>
        <dbReference type="ARBA" id="ARBA00022806"/>
    </source>
</evidence>
<dbReference type="PROSITE" id="PS51873">
    <property type="entry name" value="TRIAD"/>
    <property type="match status" value="1"/>
</dbReference>
<dbReference type="InterPro" id="IPR002867">
    <property type="entry name" value="IBR_dom"/>
</dbReference>
<dbReference type="InterPro" id="IPR011545">
    <property type="entry name" value="DEAD/DEAH_box_helicase_dom"/>
</dbReference>
<dbReference type="GO" id="GO:0016740">
    <property type="term" value="F:transferase activity"/>
    <property type="evidence" value="ECO:0007669"/>
    <property type="project" value="UniProtKB-KW"/>
</dbReference>
<evidence type="ECO:0000313" key="16">
    <source>
        <dbReference type="EMBL" id="KAK9749632.1"/>
    </source>
</evidence>
<proteinExistence type="predicted"/>
<dbReference type="Gene3D" id="1.20.120.1080">
    <property type="match status" value="1"/>
</dbReference>
<dbReference type="FunFam" id="3.40.50.300:FF:002114">
    <property type="entry name" value="ATP-dependent RNA helicase DEAH12 chloroplastic"/>
    <property type="match status" value="1"/>
</dbReference>
<gene>
    <name evidence="16" type="ORF">RND81_02G139900</name>
</gene>
<dbReference type="InterPro" id="IPR011709">
    <property type="entry name" value="DEAD-box_helicase_OB_fold"/>
</dbReference>
<dbReference type="GO" id="GO:0008270">
    <property type="term" value="F:zinc ion binding"/>
    <property type="evidence" value="ECO:0007669"/>
    <property type="project" value="UniProtKB-KW"/>
</dbReference>
<evidence type="ECO:0000256" key="6">
    <source>
        <dbReference type="ARBA" id="ARBA00022771"/>
    </source>
</evidence>
<organism evidence="16 17">
    <name type="scientific">Saponaria officinalis</name>
    <name type="common">Common soapwort</name>
    <name type="synonym">Lychnis saponaria</name>
    <dbReference type="NCBI Taxonomy" id="3572"/>
    <lineage>
        <taxon>Eukaryota</taxon>
        <taxon>Viridiplantae</taxon>
        <taxon>Streptophyta</taxon>
        <taxon>Embryophyta</taxon>
        <taxon>Tracheophyta</taxon>
        <taxon>Spermatophyta</taxon>
        <taxon>Magnoliopsida</taxon>
        <taxon>eudicotyledons</taxon>
        <taxon>Gunneridae</taxon>
        <taxon>Pentapetalae</taxon>
        <taxon>Caryophyllales</taxon>
        <taxon>Caryophyllaceae</taxon>
        <taxon>Caryophylleae</taxon>
        <taxon>Saponaria</taxon>
    </lineage>
</organism>
<dbReference type="CDD" id="cd18791">
    <property type="entry name" value="SF2_C_RHA"/>
    <property type="match status" value="1"/>
</dbReference>
<dbReference type="Pfam" id="PF01485">
    <property type="entry name" value="IBR"/>
    <property type="match status" value="1"/>
</dbReference>
<dbReference type="Pfam" id="PF21010">
    <property type="entry name" value="HA2_C"/>
    <property type="match status" value="1"/>
</dbReference>
<dbReference type="CDD" id="cd22585">
    <property type="entry name" value="Rcat_RBR_DEAH12-like"/>
    <property type="match status" value="1"/>
</dbReference>
<dbReference type="InterPro" id="IPR056247">
    <property type="entry name" value="KH_DEAH11/12_2nd"/>
</dbReference>
<evidence type="ECO:0000259" key="13">
    <source>
        <dbReference type="PROSITE" id="PS51192"/>
    </source>
</evidence>